<dbReference type="RefSeq" id="WP_147147157.1">
    <property type="nucleotide sequence ID" value="NZ_BJXN01000008.1"/>
</dbReference>
<sequence length="71" mass="8085">MYIYLAKKNCLACDQQERYLWAMGLPYERIDVDERPELAEGRQLPAVLRQGVVLVEGAFSEEDLARALGRG</sequence>
<dbReference type="Gene3D" id="3.40.30.10">
    <property type="entry name" value="Glutaredoxin"/>
    <property type="match status" value="1"/>
</dbReference>
<organism evidence="1 2">
    <name type="scientific">Oceanithermus desulfurans NBRC 100063</name>
    <dbReference type="NCBI Taxonomy" id="1227550"/>
    <lineage>
        <taxon>Bacteria</taxon>
        <taxon>Thermotogati</taxon>
        <taxon>Deinococcota</taxon>
        <taxon>Deinococci</taxon>
        <taxon>Thermales</taxon>
        <taxon>Thermaceae</taxon>
        <taxon>Oceanithermus</taxon>
    </lineage>
</organism>
<evidence type="ECO:0000313" key="1">
    <source>
        <dbReference type="EMBL" id="GEM89900.1"/>
    </source>
</evidence>
<dbReference type="AlphaFoldDB" id="A0A511RJS6"/>
<evidence type="ECO:0000313" key="2">
    <source>
        <dbReference type="Proteomes" id="UP000321827"/>
    </source>
</evidence>
<dbReference type="OrthoDB" id="32865at2"/>
<gene>
    <name evidence="1" type="ORF">ODE01S_13340</name>
</gene>
<comment type="caution">
    <text evidence="1">The sequence shown here is derived from an EMBL/GenBank/DDBJ whole genome shotgun (WGS) entry which is preliminary data.</text>
</comment>
<accession>A0A511RJS6</accession>
<protein>
    <recommendedName>
        <fullName evidence="3">NrdH-redoxin</fullName>
    </recommendedName>
</protein>
<proteinExistence type="predicted"/>
<dbReference type="Proteomes" id="UP000321827">
    <property type="component" value="Unassembled WGS sequence"/>
</dbReference>
<dbReference type="EMBL" id="BJXN01000008">
    <property type="protein sequence ID" value="GEM89900.1"/>
    <property type="molecule type" value="Genomic_DNA"/>
</dbReference>
<dbReference type="SUPFAM" id="SSF52833">
    <property type="entry name" value="Thioredoxin-like"/>
    <property type="match status" value="1"/>
</dbReference>
<reference evidence="1 2" key="1">
    <citation type="submission" date="2019-07" db="EMBL/GenBank/DDBJ databases">
        <title>Whole genome shotgun sequence of Oceanithermus desulfurans NBRC 100063.</title>
        <authorList>
            <person name="Hosoyama A."/>
            <person name="Uohara A."/>
            <person name="Ohji S."/>
            <person name="Ichikawa N."/>
        </authorList>
    </citation>
    <scope>NUCLEOTIDE SEQUENCE [LARGE SCALE GENOMIC DNA]</scope>
    <source>
        <strain evidence="1 2">NBRC 100063</strain>
    </source>
</reference>
<evidence type="ECO:0008006" key="3">
    <source>
        <dbReference type="Google" id="ProtNLM"/>
    </source>
</evidence>
<name>A0A511RJS6_9DEIN</name>
<dbReference type="InterPro" id="IPR036249">
    <property type="entry name" value="Thioredoxin-like_sf"/>
</dbReference>